<evidence type="ECO:0000313" key="1">
    <source>
        <dbReference type="EMBL" id="MCO6048216.1"/>
    </source>
</evidence>
<dbReference type="RefSeq" id="WP_252815040.1">
    <property type="nucleotide sequence ID" value="NZ_JAMXQS010000001.1"/>
</dbReference>
<sequence length="63" mass="7104">MGNRSALITKADATRLFEAARRSGFRRACVISHLDGRVEMVAEDCCFDEESVTPKNDWDDVLK</sequence>
<gene>
    <name evidence="1" type="ORF">NGM99_00235</name>
</gene>
<reference evidence="1 2" key="1">
    <citation type="submission" date="2022-06" db="EMBL/GenBank/DDBJ databases">
        <title>Mesorhizobium sp. strain RP14 Genome sequencing and assembly.</title>
        <authorList>
            <person name="Kim I."/>
        </authorList>
    </citation>
    <scope>NUCLEOTIDE SEQUENCE [LARGE SCALE GENOMIC DNA]</scope>
    <source>
        <strain evidence="2">RP14(2022)</strain>
    </source>
</reference>
<protein>
    <submittedName>
        <fullName evidence="1">Uncharacterized protein</fullName>
    </submittedName>
</protein>
<comment type="caution">
    <text evidence="1">The sequence shown here is derived from an EMBL/GenBank/DDBJ whole genome shotgun (WGS) entry which is preliminary data.</text>
</comment>
<dbReference type="Proteomes" id="UP001205906">
    <property type="component" value="Unassembled WGS sequence"/>
</dbReference>
<evidence type="ECO:0000313" key="2">
    <source>
        <dbReference type="Proteomes" id="UP001205906"/>
    </source>
</evidence>
<name>A0ABT1C2H4_9HYPH</name>
<accession>A0ABT1C2H4</accession>
<dbReference type="EMBL" id="JAMXQS010000001">
    <property type="protein sequence ID" value="MCO6048216.1"/>
    <property type="molecule type" value="Genomic_DNA"/>
</dbReference>
<organism evidence="1 2">
    <name type="scientific">Mesorhizobium liriopis</name>
    <dbReference type="NCBI Taxonomy" id="2953882"/>
    <lineage>
        <taxon>Bacteria</taxon>
        <taxon>Pseudomonadati</taxon>
        <taxon>Pseudomonadota</taxon>
        <taxon>Alphaproteobacteria</taxon>
        <taxon>Hyphomicrobiales</taxon>
        <taxon>Phyllobacteriaceae</taxon>
        <taxon>Mesorhizobium</taxon>
    </lineage>
</organism>
<keyword evidence="2" id="KW-1185">Reference proteome</keyword>
<proteinExistence type="predicted"/>